<accession>A0A174ZR57</accession>
<dbReference type="Pfam" id="PF01551">
    <property type="entry name" value="Peptidase_M23"/>
    <property type="match status" value="1"/>
</dbReference>
<proteinExistence type="predicted"/>
<feature type="region of interest" description="Disordered" evidence="1">
    <location>
        <begin position="48"/>
        <end position="84"/>
    </location>
</feature>
<dbReference type="Proteomes" id="UP000095662">
    <property type="component" value="Unassembled WGS sequence"/>
</dbReference>
<evidence type="ECO:0000256" key="2">
    <source>
        <dbReference type="SAM" id="Phobius"/>
    </source>
</evidence>
<dbReference type="InterPro" id="IPR050570">
    <property type="entry name" value="Cell_wall_metabolism_enzyme"/>
</dbReference>
<dbReference type="CDD" id="cd12797">
    <property type="entry name" value="M23_peptidase"/>
    <property type="match status" value="1"/>
</dbReference>
<dbReference type="Gene3D" id="2.70.70.10">
    <property type="entry name" value="Glucose Permease (Domain IIA)"/>
    <property type="match status" value="1"/>
</dbReference>
<evidence type="ECO:0000256" key="1">
    <source>
        <dbReference type="SAM" id="MobiDB-lite"/>
    </source>
</evidence>
<keyword evidence="2" id="KW-0812">Transmembrane</keyword>
<evidence type="ECO:0000313" key="5">
    <source>
        <dbReference type="Proteomes" id="UP000095662"/>
    </source>
</evidence>
<dbReference type="AlphaFoldDB" id="A0A174ZR57"/>
<name>A0A174ZR57_9FIRM</name>
<dbReference type="PANTHER" id="PTHR21666">
    <property type="entry name" value="PEPTIDASE-RELATED"/>
    <property type="match status" value="1"/>
</dbReference>
<keyword evidence="2" id="KW-0472">Membrane</keyword>
<evidence type="ECO:0000259" key="3">
    <source>
        <dbReference type="Pfam" id="PF01551"/>
    </source>
</evidence>
<dbReference type="STRING" id="39492.ERS852540_01325"/>
<feature type="compositionally biased region" description="Basic and acidic residues" evidence="1">
    <location>
        <begin position="69"/>
        <end position="78"/>
    </location>
</feature>
<dbReference type="GO" id="GO:0004222">
    <property type="term" value="F:metalloendopeptidase activity"/>
    <property type="evidence" value="ECO:0007669"/>
    <property type="project" value="TreeGrafter"/>
</dbReference>
<dbReference type="InterPro" id="IPR016047">
    <property type="entry name" value="M23ase_b-sheet_dom"/>
</dbReference>
<feature type="domain" description="M23ase beta-sheet core" evidence="3">
    <location>
        <begin position="123"/>
        <end position="220"/>
    </location>
</feature>
<dbReference type="EMBL" id="CZBY01000009">
    <property type="protein sequence ID" value="CUQ86606.1"/>
    <property type="molecule type" value="Genomic_DNA"/>
</dbReference>
<feature type="transmembrane region" description="Helical" evidence="2">
    <location>
        <begin position="18"/>
        <end position="37"/>
    </location>
</feature>
<keyword evidence="2" id="KW-1133">Transmembrane helix</keyword>
<reference evidence="4 5" key="1">
    <citation type="submission" date="2015-09" db="EMBL/GenBank/DDBJ databases">
        <authorList>
            <consortium name="Pathogen Informatics"/>
        </authorList>
    </citation>
    <scope>NUCLEOTIDE SEQUENCE [LARGE SCALE GENOMIC DNA]</scope>
    <source>
        <strain evidence="4 5">2789STDY5834928</strain>
    </source>
</reference>
<organism evidence="4 5">
    <name type="scientific">[Eubacterium] siraeum</name>
    <dbReference type="NCBI Taxonomy" id="39492"/>
    <lineage>
        <taxon>Bacteria</taxon>
        <taxon>Bacillati</taxon>
        <taxon>Bacillota</taxon>
        <taxon>Clostridia</taxon>
        <taxon>Eubacteriales</taxon>
        <taxon>Oscillospiraceae</taxon>
        <taxon>Oscillospiraceae incertae sedis</taxon>
    </lineage>
</organism>
<dbReference type="InterPro" id="IPR011055">
    <property type="entry name" value="Dup_hybrid_motif"/>
</dbReference>
<evidence type="ECO:0000313" key="4">
    <source>
        <dbReference type="EMBL" id="CUQ86606.1"/>
    </source>
</evidence>
<protein>
    <submittedName>
        <fullName evidence="4">Septal ring factor</fullName>
    </submittedName>
</protein>
<gene>
    <name evidence="4" type="primary">envC_1</name>
    <name evidence="4" type="ORF">ERS852540_01325</name>
</gene>
<dbReference type="SUPFAM" id="SSF51261">
    <property type="entry name" value="Duplicated hybrid motif"/>
    <property type="match status" value="1"/>
</dbReference>
<dbReference type="OrthoDB" id="9801106at2"/>
<sequence length="226" mass="24331">MDKITTGKIKKFFKGKGFAGALCLSVVAIGISTYLTYDSTLKTIADEEPQKPDSAVSAEQVDNTQSGIPKDETSKSEVDSSAAPANNFVRSTAKRVMPIEGEVIWEYSNGELVKSETLGVWKTHDGMDIAASVGTDVKAACTGKVKEIKDDPLWGICVVIDHGDGYETHYCGLDKSLEVKEGSNVESGQKIGVTGTIECESKLAPHLHFAVKQNGKWISPKEYING</sequence>
<dbReference type="PANTHER" id="PTHR21666:SF270">
    <property type="entry name" value="MUREIN HYDROLASE ACTIVATOR ENVC"/>
    <property type="match status" value="1"/>
</dbReference>